<name>A0A975T8G3_9NOST</name>
<keyword evidence="1" id="KW-0472">Membrane</keyword>
<keyword evidence="2" id="KW-0560">Oxidoreductase</keyword>
<evidence type="ECO:0000256" key="1">
    <source>
        <dbReference type="SAM" id="Phobius"/>
    </source>
</evidence>
<accession>A0A975T8G3</accession>
<reference evidence="2" key="1">
    <citation type="submission" date="2017-04" db="EMBL/GenBank/DDBJ databases">
        <title>Genome deletions in a multicellular cyanobacterial endosymbiont for morphological adaptation in marine diatoms.</title>
        <authorList>
            <person name="Wang Y."/>
            <person name="Gao H."/>
            <person name="Li R."/>
            <person name="Xu X."/>
        </authorList>
    </citation>
    <scope>NUCLEOTIDE SEQUENCE</scope>
    <source>
        <strain evidence="2">FACHB 800</strain>
    </source>
</reference>
<dbReference type="KEGG" id="rsin:B6N60_02053"/>
<keyword evidence="3" id="KW-1185">Reference proteome</keyword>
<sequence length="95" mass="11002">MREYTDLGIDTFILSGYPHLEEAYRVAELLFPHLPLENLPTPEPQMFSQFGEILANRDPMYLVQLVMKMGVLVHFLPLLNIAQFIALFPKVRVWG</sequence>
<dbReference type="Proteomes" id="UP000683511">
    <property type="component" value="Chromosome"/>
</dbReference>
<dbReference type="GO" id="GO:0016705">
    <property type="term" value="F:oxidoreductase activity, acting on paired donors, with incorporation or reduction of molecular oxygen"/>
    <property type="evidence" value="ECO:0007669"/>
    <property type="project" value="InterPro"/>
</dbReference>
<keyword evidence="1" id="KW-1133">Transmembrane helix</keyword>
<dbReference type="EMBL" id="CP021056">
    <property type="protein sequence ID" value="QXE23363.1"/>
    <property type="molecule type" value="Genomic_DNA"/>
</dbReference>
<protein>
    <submittedName>
        <fullName evidence="2">Alkanesulfonate monooxygenase</fullName>
    </submittedName>
</protein>
<evidence type="ECO:0000313" key="3">
    <source>
        <dbReference type="Proteomes" id="UP000683511"/>
    </source>
</evidence>
<feature type="transmembrane region" description="Helical" evidence="1">
    <location>
        <begin position="65"/>
        <end position="88"/>
    </location>
</feature>
<dbReference type="InterPro" id="IPR036661">
    <property type="entry name" value="Luciferase-like_sf"/>
</dbReference>
<gene>
    <name evidence="2" type="ORF">B6N60_02053</name>
</gene>
<dbReference type="SUPFAM" id="SSF51679">
    <property type="entry name" value="Bacterial luciferase-like"/>
    <property type="match status" value="1"/>
</dbReference>
<keyword evidence="2" id="KW-0503">Monooxygenase</keyword>
<proteinExistence type="predicted"/>
<dbReference type="GO" id="GO:0004497">
    <property type="term" value="F:monooxygenase activity"/>
    <property type="evidence" value="ECO:0007669"/>
    <property type="project" value="UniProtKB-KW"/>
</dbReference>
<dbReference type="AlphaFoldDB" id="A0A975T8G3"/>
<organism evidence="2 3">
    <name type="scientific">Richelia sinica FACHB-800</name>
    <dbReference type="NCBI Taxonomy" id="1357546"/>
    <lineage>
        <taxon>Bacteria</taxon>
        <taxon>Bacillati</taxon>
        <taxon>Cyanobacteriota</taxon>
        <taxon>Cyanophyceae</taxon>
        <taxon>Nostocales</taxon>
        <taxon>Nostocaceae</taxon>
        <taxon>Richelia</taxon>
    </lineage>
</organism>
<evidence type="ECO:0000313" key="2">
    <source>
        <dbReference type="EMBL" id="QXE23363.1"/>
    </source>
</evidence>
<dbReference type="Gene3D" id="3.20.20.30">
    <property type="entry name" value="Luciferase-like domain"/>
    <property type="match status" value="1"/>
</dbReference>
<keyword evidence="1" id="KW-0812">Transmembrane</keyword>